<dbReference type="AlphaFoldDB" id="A0A645I5U8"/>
<gene>
    <name evidence="1" type="ORF">SDC9_193745</name>
</gene>
<organism evidence="1">
    <name type="scientific">bioreactor metagenome</name>
    <dbReference type="NCBI Taxonomy" id="1076179"/>
    <lineage>
        <taxon>unclassified sequences</taxon>
        <taxon>metagenomes</taxon>
        <taxon>ecological metagenomes</taxon>
    </lineage>
</organism>
<comment type="caution">
    <text evidence="1">The sequence shown here is derived from an EMBL/GenBank/DDBJ whole genome shotgun (WGS) entry which is preliminary data.</text>
</comment>
<dbReference type="EMBL" id="VSSQ01106610">
    <property type="protein sequence ID" value="MPN46162.1"/>
    <property type="molecule type" value="Genomic_DNA"/>
</dbReference>
<reference evidence="1" key="1">
    <citation type="submission" date="2019-08" db="EMBL/GenBank/DDBJ databases">
        <authorList>
            <person name="Kucharzyk K."/>
            <person name="Murdoch R.W."/>
            <person name="Higgins S."/>
            <person name="Loffler F."/>
        </authorList>
    </citation>
    <scope>NUCLEOTIDE SEQUENCE</scope>
</reference>
<protein>
    <submittedName>
        <fullName evidence="1">Uncharacterized protein</fullName>
    </submittedName>
</protein>
<sequence length="123" mass="14289">MDRTDNLFSDLFVNGKEILFDFLFHDTLESTTYVDGKKTDGGKGEQEELTVEYIIEIGEMTKDLYQYVISGNKAVNAEDYGPFTEPVRVHTNIENGIGILSAYNTYRFVSRFQTKFHPYYYRP</sequence>
<proteinExistence type="predicted"/>
<accession>A0A645I5U8</accession>
<name>A0A645I5U8_9ZZZZ</name>
<evidence type="ECO:0000313" key="1">
    <source>
        <dbReference type="EMBL" id="MPN46162.1"/>
    </source>
</evidence>